<dbReference type="PhylomeDB" id="B6QTU5"/>
<dbReference type="EMBL" id="DS995905">
    <property type="protein sequence ID" value="EEA19773.1"/>
    <property type="molecule type" value="Genomic_DNA"/>
</dbReference>
<dbReference type="GO" id="GO:0004523">
    <property type="term" value="F:RNA-DNA hybrid ribonuclease activity"/>
    <property type="evidence" value="ECO:0007669"/>
    <property type="project" value="InterPro"/>
</dbReference>
<sequence>MINSSIKSRKAYLRPPWQAPPEVTIQEREEAIKSHNMTTDDIQIYTDGSGHNGQIGAGMVVPGMGITRKAYLGTTGSFLVYAAELRGIVMALEAIQQYSQQRIARARNRWLGRGIRIYTDNQAALKALIRPRMASGQIYLRDALKILTWCENNNITVSFHWIPGHEGVEGNEAADRAAKEAAEQGYVQGRDHIHWLAAVAKQRVRQGVKAAWERLWKRQRSAKPTKRIIETPHTNNLQYWQSLRKATTSILIQLRTGKIGLSHYLSRIKVRDSAQCGCGLGSQTPRHVVLICPLLHEIRHRMWGRLRKVEGVRLGTLENLLTEKRAAVALADFMAESGLLGQFKDVDKGAMGTTEQDAQ</sequence>
<keyword evidence="4" id="KW-1185">Reference proteome</keyword>
<dbReference type="Proteomes" id="UP000001294">
    <property type="component" value="Unassembled WGS sequence"/>
</dbReference>
<proteinExistence type="inferred from homology"/>
<organism evidence="3 4">
    <name type="scientific">Talaromyces marneffei (strain ATCC 18224 / CBS 334.59 / QM 7333)</name>
    <name type="common">Penicillium marneffei</name>
    <dbReference type="NCBI Taxonomy" id="441960"/>
    <lineage>
        <taxon>Eukaryota</taxon>
        <taxon>Fungi</taxon>
        <taxon>Dikarya</taxon>
        <taxon>Ascomycota</taxon>
        <taxon>Pezizomycotina</taxon>
        <taxon>Eurotiomycetes</taxon>
        <taxon>Eurotiomycetidae</taxon>
        <taxon>Eurotiales</taxon>
        <taxon>Trichocomaceae</taxon>
        <taxon>Talaromyces</taxon>
        <taxon>Talaromyces sect. Talaromyces</taxon>
    </lineage>
</organism>
<dbReference type="Pfam" id="PF00075">
    <property type="entry name" value="RNase_H"/>
    <property type="match status" value="1"/>
</dbReference>
<dbReference type="AlphaFoldDB" id="B6QTU5"/>
<dbReference type="InterPro" id="IPR012337">
    <property type="entry name" value="RNaseH-like_sf"/>
</dbReference>
<dbReference type="PROSITE" id="PS50879">
    <property type="entry name" value="RNASE_H_1"/>
    <property type="match status" value="1"/>
</dbReference>
<dbReference type="InterPro" id="IPR002156">
    <property type="entry name" value="RNaseH_domain"/>
</dbReference>
<dbReference type="SUPFAM" id="SSF53098">
    <property type="entry name" value="Ribonuclease H-like"/>
    <property type="match status" value="1"/>
</dbReference>
<evidence type="ECO:0000313" key="3">
    <source>
        <dbReference type="EMBL" id="EEA19773.1"/>
    </source>
</evidence>
<dbReference type="InterPro" id="IPR036397">
    <property type="entry name" value="RNaseH_sf"/>
</dbReference>
<gene>
    <name evidence="3" type="ORF">PMAA_005440</name>
</gene>
<dbReference type="InterPro" id="IPR050092">
    <property type="entry name" value="RNase_H"/>
</dbReference>
<evidence type="ECO:0000256" key="1">
    <source>
        <dbReference type="ARBA" id="ARBA00005300"/>
    </source>
</evidence>
<dbReference type="GO" id="GO:0043137">
    <property type="term" value="P:DNA replication, removal of RNA primer"/>
    <property type="evidence" value="ECO:0007669"/>
    <property type="project" value="TreeGrafter"/>
</dbReference>
<protein>
    <recommendedName>
        <fullName evidence="2">RNase H type-1 domain-containing protein</fullName>
    </recommendedName>
</protein>
<dbReference type="Gene3D" id="3.30.420.10">
    <property type="entry name" value="Ribonuclease H-like superfamily/Ribonuclease H"/>
    <property type="match status" value="1"/>
</dbReference>
<dbReference type="HOGENOM" id="CLU_000680_30_1_1"/>
<dbReference type="PANTHER" id="PTHR10642">
    <property type="entry name" value="RIBONUCLEASE H1"/>
    <property type="match status" value="1"/>
</dbReference>
<reference evidence="4" key="1">
    <citation type="journal article" date="2015" name="Genome Announc.">
        <title>Genome sequence of the AIDS-associated pathogen Penicillium marneffei (ATCC18224) and its near taxonomic relative Talaromyces stipitatus (ATCC10500).</title>
        <authorList>
            <person name="Nierman W.C."/>
            <person name="Fedorova-Abrams N.D."/>
            <person name="Andrianopoulos A."/>
        </authorList>
    </citation>
    <scope>NUCLEOTIDE SEQUENCE [LARGE SCALE GENOMIC DNA]</scope>
    <source>
        <strain evidence="4">ATCC 18224 / CBS 334.59 / QM 7333</strain>
    </source>
</reference>
<name>B6QTU5_TALMQ</name>
<dbReference type="CDD" id="cd09276">
    <property type="entry name" value="Rnase_HI_RT_non_LTR"/>
    <property type="match status" value="1"/>
</dbReference>
<evidence type="ECO:0000313" key="4">
    <source>
        <dbReference type="Proteomes" id="UP000001294"/>
    </source>
</evidence>
<comment type="similarity">
    <text evidence="1">Belongs to the RNase H family.</text>
</comment>
<dbReference type="VEuPathDB" id="FungiDB:PMAA_005440"/>
<evidence type="ECO:0000259" key="2">
    <source>
        <dbReference type="PROSITE" id="PS50879"/>
    </source>
</evidence>
<dbReference type="GO" id="GO:0003676">
    <property type="term" value="F:nucleic acid binding"/>
    <property type="evidence" value="ECO:0007669"/>
    <property type="project" value="InterPro"/>
</dbReference>
<accession>B6QTU5</accession>
<feature type="domain" description="RNase H type-1" evidence="2">
    <location>
        <begin position="38"/>
        <end position="183"/>
    </location>
</feature>
<dbReference type="PANTHER" id="PTHR10642:SF25">
    <property type="entry name" value="RNASE H TYPE-1 DOMAIN-CONTAINING PROTEIN"/>
    <property type="match status" value="1"/>
</dbReference>